<dbReference type="EMBL" id="JBGOOT010000008">
    <property type="protein sequence ID" value="MEZ8195563.1"/>
    <property type="molecule type" value="Genomic_DNA"/>
</dbReference>
<feature type="chain" id="PRO_5046475950" evidence="3">
    <location>
        <begin position="19"/>
        <end position="207"/>
    </location>
</feature>
<keyword evidence="2 3" id="KW-0732">Signal</keyword>
<evidence type="ECO:0000313" key="5">
    <source>
        <dbReference type="Proteomes" id="UP001569153"/>
    </source>
</evidence>
<dbReference type="Pfam" id="PF09829">
    <property type="entry name" value="DUF2057"/>
    <property type="match status" value="1"/>
</dbReference>
<evidence type="ECO:0000256" key="3">
    <source>
        <dbReference type="SAM" id="SignalP"/>
    </source>
</evidence>
<keyword evidence="5" id="KW-1185">Reference proteome</keyword>
<reference evidence="4 5" key="1">
    <citation type="submission" date="2024-06" db="EMBL/GenBank/DDBJ databases">
        <authorList>
            <person name="Steensen K."/>
            <person name="Seneca J."/>
            <person name="Bartlau N."/>
            <person name="Yu A.X."/>
            <person name="Polz M.F."/>
        </authorList>
    </citation>
    <scope>NUCLEOTIDE SEQUENCE [LARGE SCALE GENOMIC DNA]</scope>
    <source>
        <strain evidence="4 5">FF146</strain>
    </source>
</reference>
<name>A0ABV4M7P8_9VIBR</name>
<comment type="similarity">
    <text evidence="1">Belongs to the UPF0319 family.</text>
</comment>
<accession>A0ABV4M7P8</accession>
<evidence type="ECO:0000256" key="2">
    <source>
        <dbReference type="ARBA" id="ARBA00022729"/>
    </source>
</evidence>
<gene>
    <name evidence="4" type="ORF">ACED38_11820</name>
</gene>
<dbReference type="PANTHER" id="PTHR38108:SF1">
    <property type="entry name" value="UPF0319 PROTEIN YCCT"/>
    <property type="match status" value="1"/>
</dbReference>
<comment type="caution">
    <text evidence="4">The sequence shown here is derived from an EMBL/GenBank/DDBJ whole genome shotgun (WGS) entry which is preliminary data.</text>
</comment>
<evidence type="ECO:0000256" key="1">
    <source>
        <dbReference type="ARBA" id="ARBA00008490"/>
    </source>
</evidence>
<sequence length="207" mass="23417">MKIMFTVIAALISFSVSAANLSIPYNLKLHAVDNAEPVDDEVVPLGVGKHQLVVSFAEILKDGSKTRFYSSDPFVIEFNIATDDKHELKIPPVRRYRDAKKFFSQNSPNFSIVVNNDKLALEAEKFVPDSGFMPYGDMIEQVQKYNRERGNLYIAGNLTSVEAESVVALSDGNAVETTDTVIQLQIWYTRASKSERKEFRKWMIDQE</sequence>
<dbReference type="Proteomes" id="UP001569153">
    <property type="component" value="Unassembled WGS sequence"/>
</dbReference>
<protein>
    <submittedName>
        <fullName evidence="4">DUF2057 family protein</fullName>
    </submittedName>
</protein>
<dbReference type="RefSeq" id="WP_371730500.1">
    <property type="nucleotide sequence ID" value="NZ_JBGOOT010000008.1"/>
</dbReference>
<dbReference type="InterPro" id="IPR018635">
    <property type="entry name" value="UPF0319"/>
</dbReference>
<proteinExistence type="inferred from homology"/>
<organism evidence="4 5">
    <name type="scientific">Vibrio cortegadensis</name>
    <dbReference type="NCBI Taxonomy" id="1328770"/>
    <lineage>
        <taxon>Bacteria</taxon>
        <taxon>Pseudomonadati</taxon>
        <taxon>Pseudomonadota</taxon>
        <taxon>Gammaproteobacteria</taxon>
        <taxon>Vibrionales</taxon>
        <taxon>Vibrionaceae</taxon>
        <taxon>Vibrio</taxon>
    </lineage>
</organism>
<evidence type="ECO:0000313" key="4">
    <source>
        <dbReference type="EMBL" id="MEZ8195563.1"/>
    </source>
</evidence>
<feature type="signal peptide" evidence="3">
    <location>
        <begin position="1"/>
        <end position="18"/>
    </location>
</feature>
<dbReference type="PANTHER" id="PTHR38108">
    <property type="entry name" value="UPF0319 PROTEIN YCCT"/>
    <property type="match status" value="1"/>
</dbReference>